<dbReference type="InterPro" id="IPR029154">
    <property type="entry name" value="HIBADH-like_NADP-bd"/>
</dbReference>
<dbReference type="InterPro" id="IPR006115">
    <property type="entry name" value="6PGDH_NADP-bd"/>
</dbReference>
<dbReference type="SUPFAM" id="SSF51735">
    <property type="entry name" value="NAD(P)-binding Rossmann-fold domains"/>
    <property type="match status" value="1"/>
</dbReference>
<dbReference type="Pfam" id="PF14833">
    <property type="entry name" value="NAD_binding_11"/>
    <property type="match status" value="1"/>
</dbReference>
<dbReference type="Pfam" id="PF03446">
    <property type="entry name" value="NAD_binding_2"/>
    <property type="match status" value="1"/>
</dbReference>
<dbReference type="GO" id="GO:0016491">
    <property type="term" value="F:oxidoreductase activity"/>
    <property type="evidence" value="ECO:0007669"/>
    <property type="project" value="UniProtKB-KW"/>
</dbReference>
<dbReference type="GO" id="GO:0050661">
    <property type="term" value="F:NADP binding"/>
    <property type="evidence" value="ECO:0007669"/>
    <property type="project" value="InterPro"/>
</dbReference>
<gene>
    <name evidence="6" type="ORF">ENP34_12520</name>
</gene>
<protein>
    <submittedName>
        <fullName evidence="6">NAD(P)-dependent oxidoreductase</fullName>
    </submittedName>
</protein>
<dbReference type="Gene3D" id="3.40.50.720">
    <property type="entry name" value="NAD(P)-binding Rossmann-like Domain"/>
    <property type="match status" value="1"/>
</dbReference>
<evidence type="ECO:0000256" key="1">
    <source>
        <dbReference type="ARBA" id="ARBA00023002"/>
    </source>
</evidence>
<evidence type="ECO:0000256" key="2">
    <source>
        <dbReference type="ARBA" id="ARBA00023027"/>
    </source>
</evidence>
<dbReference type="AlphaFoldDB" id="A0A831THM4"/>
<evidence type="ECO:0000259" key="5">
    <source>
        <dbReference type="Pfam" id="PF14833"/>
    </source>
</evidence>
<dbReference type="InterPro" id="IPR036291">
    <property type="entry name" value="NAD(P)-bd_dom_sf"/>
</dbReference>
<keyword evidence="2" id="KW-0520">NAD</keyword>
<evidence type="ECO:0000256" key="3">
    <source>
        <dbReference type="PIRSR" id="PIRSR000103-1"/>
    </source>
</evidence>
<dbReference type="InterPro" id="IPR013328">
    <property type="entry name" value="6PGD_dom2"/>
</dbReference>
<sequence>MARSRQPARSRSVGKPRIGFIGLGTMGRPMTLRLLEAGYEVMVSDRRPEATRALEAVGAIAMPTPLLVADRADVLMSCLPTDNELFEVYIGPEGALEHLRPGAIVIDYSTATPMMIQRIAADAALRQIQVVDAPVCGGPVEAQQGRLTLIVGAEPAVFEQVLSILQVLGQEIHLVGGPGMGKVIKLVHNLIAGSALVLIGEALTLAANAGADLHKVFEVVRSSSGDWQLWNEVVPELLRPPTPVANFRLDLMKKDLELAMRLGADLGSPVPLTALSYQFYVAASAQGMGQAPAHEVARIIARLGNAHLERAAPMLDLAADGGQGDGA</sequence>
<dbReference type="SUPFAM" id="SSF48179">
    <property type="entry name" value="6-phosphogluconate dehydrogenase C-terminal domain-like"/>
    <property type="match status" value="1"/>
</dbReference>
<dbReference type="PANTHER" id="PTHR43060:SF15">
    <property type="entry name" value="3-HYDROXYISOBUTYRATE DEHYDROGENASE-LIKE 1, MITOCHONDRIAL-RELATED"/>
    <property type="match status" value="1"/>
</dbReference>
<feature type="domain" description="6-phosphogluconate dehydrogenase NADP-binding" evidence="4">
    <location>
        <begin position="17"/>
        <end position="176"/>
    </location>
</feature>
<dbReference type="InterPro" id="IPR008927">
    <property type="entry name" value="6-PGluconate_DH-like_C_sf"/>
</dbReference>
<comment type="caution">
    <text evidence="6">The sequence shown here is derived from an EMBL/GenBank/DDBJ whole genome shotgun (WGS) entry which is preliminary data.</text>
</comment>
<dbReference type="GO" id="GO:0051287">
    <property type="term" value="F:NAD binding"/>
    <property type="evidence" value="ECO:0007669"/>
    <property type="project" value="InterPro"/>
</dbReference>
<dbReference type="PANTHER" id="PTHR43060">
    <property type="entry name" value="3-HYDROXYISOBUTYRATE DEHYDROGENASE-LIKE 1, MITOCHONDRIAL-RELATED"/>
    <property type="match status" value="1"/>
</dbReference>
<feature type="active site" evidence="3">
    <location>
        <position position="185"/>
    </location>
</feature>
<evidence type="ECO:0000259" key="4">
    <source>
        <dbReference type="Pfam" id="PF03446"/>
    </source>
</evidence>
<organism evidence="6">
    <name type="scientific">Thermorudis peleae</name>
    <dbReference type="NCBI Taxonomy" id="1382356"/>
    <lineage>
        <taxon>Bacteria</taxon>
        <taxon>Pseudomonadati</taxon>
        <taxon>Thermomicrobiota</taxon>
        <taxon>Thermomicrobia</taxon>
        <taxon>Thermomicrobia incertae sedis</taxon>
        <taxon>Thermorudis</taxon>
    </lineage>
</organism>
<dbReference type="EMBL" id="DSIY01000291">
    <property type="protein sequence ID" value="HEG92239.1"/>
    <property type="molecule type" value="Genomic_DNA"/>
</dbReference>
<reference evidence="6" key="1">
    <citation type="journal article" date="2020" name="mSystems">
        <title>Genome- and Community-Level Interaction Insights into Carbon Utilization and Element Cycling Functions of Hydrothermarchaeota in Hydrothermal Sediment.</title>
        <authorList>
            <person name="Zhou Z."/>
            <person name="Liu Y."/>
            <person name="Xu W."/>
            <person name="Pan J."/>
            <person name="Luo Z.H."/>
            <person name="Li M."/>
        </authorList>
    </citation>
    <scope>NUCLEOTIDE SEQUENCE [LARGE SCALE GENOMIC DNA]</scope>
    <source>
        <strain evidence="6">SpSt-210</strain>
    </source>
</reference>
<name>A0A831THM4_9BACT</name>
<evidence type="ECO:0000313" key="6">
    <source>
        <dbReference type="EMBL" id="HEG92239.1"/>
    </source>
</evidence>
<dbReference type="PIRSF" id="PIRSF000103">
    <property type="entry name" value="HIBADH"/>
    <property type="match status" value="1"/>
</dbReference>
<dbReference type="Gene3D" id="1.10.1040.10">
    <property type="entry name" value="N-(1-d-carboxylethyl)-l-norvaline Dehydrogenase, domain 2"/>
    <property type="match status" value="1"/>
</dbReference>
<dbReference type="InterPro" id="IPR015815">
    <property type="entry name" value="HIBADH-related"/>
</dbReference>
<keyword evidence="1" id="KW-0560">Oxidoreductase</keyword>
<proteinExistence type="predicted"/>
<feature type="domain" description="3-hydroxyisobutyrate dehydrogenase-like NAD-binding" evidence="5">
    <location>
        <begin position="179"/>
        <end position="299"/>
    </location>
</feature>
<accession>A0A831THM4</accession>